<evidence type="ECO:0000256" key="5">
    <source>
        <dbReference type="ARBA" id="ARBA00022989"/>
    </source>
</evidence>
<keyword evidence="6" id="KW-0915">Sodium</keyword>
<feature type="transmembrane region" description="Helical" evidence="10">
    <location>
        <begin position="83"/>
        <end position="106"/>
    </location>
</feature>
<accession>A0A0G3GXI4</accession>
<dbReference type="InterPro" id="IPR018422">
    <property type="entry name" value="Cation/H_exchanger_CPA1"/>
</dbReference>
<feature type="transmembrane region" description="Helical" evidence="10">
    <location>
        <begin position="54"/>
        <end position="71"/>
    </location>
</feature>
<keyword evidence="13" id="KW-1185">Reference proteome</keyword>
<feature type="transmembrane region" description="Helical" evidence="10">
    <location>
        <begin position="176"/>
        <end position="197"/>
    </location>
</feature>
<evidence type="ECO:0000256" key="1">
    <source>
        <dbReference type="ARBA" id="ARBA00004651"/>
    </source>
</evidence>
<dbReference type="GO" id="GO:0005886">
    <property type="term" value="C:plasma membrane"/>
    <property type="evidence" value="ECO:0007669"/>
    <property type="project" value="UniProtKB-SubCell"/>
</dbReference>
<evidence type="ECO:0000256" key="7">
    <source>
        <dbReference type="ARBA" id="ARBA00023065"/>
    </source>
</evidence>
<keyword evidence="3" id="KW-1003">Cell membrane</keyword>
<keyword evidence="5 10" id="KW-1133">Transmembrane helix</keyword>
<dbReference type="InterPro" id="IPR006153">
    <property type="entry name" value="Cation/H_exchanger_TM"/>
</dbReference>
<keyword evidence="9" id="KW-0739">Sodium transport</keyword>
<proteinExistence type="predicted"/>
<dbReference type="Proteomes" id="UP000035199">
    <property type="component" value="Chromosome"/>
</dbReference>
<feature type="transmembrane region" description="Helical" evidence="10">
    <location>
        <begin position="340"/>
        <end position="362"/>
    </location>
</feature>
<feature type="domain" description="Cation/H+ exchanger transmembrane" evidence="11">
    <location>
        <begin position="17"/>
        <end position="396"/>
    </location>
</feature>
<feature type="transmembrane region" description="Helical" evidence="10">
    <location>
        <begin position="217"/>
        <end position="242"/>
    </location>
</feature>
<name>A0A0G3GXI4_9CORY</name>
<feature type="transmembrane region" description="Helical" evidence="10">
    <location>
        <begin position="151"/>
        <end position="169"/>
    </location>
</feature>
<dbReference type="Pfam" id="PF00999">
    <property type="entry name" value="Na_H_Exchanger"/>
    <property type="match status" value="1"/>
</dbReference>
<reference evidence="13" key="2">
    <citation type="submission" date="2015-05" db="EMBL/GenBank/DDBJ databases">
        <title>Complete genome sequence of Corynebacterium mustelae DSM 45274, isolated from various tissues of a male ferret with lethal sepsis.</title>
        <authorList>
            <person name="Ruckert C."/>
            <person name="Albersmeier A."/>
            <person name="Winkler A."/>
            <person name="Tauch A."/>
        </authorList>
    </citation>
    <scope>NUCLEOTIDE SEQUENCE [LARGE SCALE GENOMIC DNA]</scope>
    <source>
        <strain evidence="13">DSM 45274</strain>
    </source>
</reference>
<dbReference type="AlphaFoldDB" id="A0A0G3GXI4"/>
<feature type="transmembrane region" description="Helical" evidence="10">
    <location>
        <begin position="6"/>
        <end position="21"/>
    </location>
</feature>
<feature type="transmembrane region" description="Helical" evidence="10">
    <location>
        <begin position="374"/>
        <end position="394"/>
    </location>
</feature>
<dbReference type="PATRIC" id="fig|571915.4.peg.1652"/>
<comment type="subcellular location">
    <subcellularLocation>
        <location evidence="1">Cell membrane</location>
        <topology evidence="1">Multi-pass membrane protein</topology>
    </subcellularLocation>
</comment>
<dbReference type="STRING" id="571915.CMUST_07740"/>
<sequence length="535" mass="58965">MEIMVGLIGLLFATVIMVAIGDRWGLPWPVLLTILAAGAIFIPGIPQVHIDSELMLPVFIPPLLWALARRTSWAQIRHHWRSIMLLSVLLVLVTAFAVGVTAYLLVPALSLAGAIVIGAAVSPPDPVAVDAVAEPAGVPRRLTNTLQTEGLFNDAASILVFNLGLSVLVQGNSVTWWQAILTFIYSAGVAILIGWLIGISAARLTGWMTSSVARNAFTWVIPFATFLAAEAFHASGVVAIVIAAIEFNSRVDVEAEDRLSGTAFWEIVEMLFTGLAFGLIGIMVRDAIVEVGSDLWNAVWLGLVLSVVAIVVRGLWFWVIYRVNKHFNRRCGAPLRLQEVLLLTWAGMRGLVTLALVLSIPVTSGFGLYHELPVIALVVVFITMVIPGLTLPWLMKRLSLDAGPDAFGDIAREELVNRARQAAYEHILSRADEIGQGRAQAMMTRFDEVSHLEDFEDERLPPEKRRERLLQIRSIMQETHLEALEAAQKELLSARRERYVDPAILDEVLFDVDRQIIGAKAKRAHYQNIDVSRNH</sequence>
<gene>
    <name evidence="12" type="ORF">CMUST_07740</name>
</gene>
<dbReference type="EMBL" id="CP011542">
    <property type="protein sequence ID" value="AKK05874.1"/>
    <property type="molecule type" value="Genomic_DNA"/>
</dbReference>
<evidence type="ECO:0000256" key="4">
    <source>
        <dbReference type="ARBA" id="ARBA00022692"/>
    </source>
</evidence>
<feature type="transmembrane region" description="Helical" evidence="10">
    <location>
        <begin position="263"/>
        <end position="284"/>
    </location>
</feature>
<keyword evidence="2" id="KW-0813">Transport</keyword>
<evidence type="ECO:0000256" key="8">
    <source>
        <dbReference type="ARBA" id="ARBA00023136"/>
    </source>
</evidence>
<dbReference type="GO" id="GO:0051453">
    <property type="term" value="P:regulation of intracellular pH"/>
    <property type="evidence" value="ECO:0007669"/>
    <property type="project" value="TreeGrafter"/>
</dbReference>
<dbReference type="GO" id="GO:0098719">
    <property type="term" value="P:sodium ion import across plasma membrane"/>
    <property type="evidence" value="ECO:0007669"/>
    <property type="project" value="TreeGrafter"/>
</dbReference>
<keyword evidence="7" id="KW-0406">Ion transport</keyword>
<keyword evidence="8 10" id="KW-0472">Membrane</keyword>
<dbReference type="GO" id="GO:0015386">
    <property type="term" value="F:potassium:proton antiporter activity"/>
    <property type="evidence" value="ECO:0007669"/>
    <property type="project" value="TreeGrafter"/>
</dbReference>
<dbReference type="RefSeq" id="WP_047262005.1">
    <property type="nucleotide sequence ID" value="NZ_CP011542.1"/>
</dbReference>
<dbReference type="PANTHER" id="PTHR10110">
    <property type="entry name" value="SODIUM/HYDROGEN EXCHANGER"/>
    <property type="match status" value="1"/>
</dbReference>
<evidence type="ECO:0000256" key="3">
    <source>
        <dbReference type="ARBA" id="ARBA00022475"/>
    </source>
</evidence>
<evidence type="ECO:0000313" key="13">
    <source>
        <dbReference type="Proteomes" id="UP000035199"/>
    </source>
</evidence>
<reference evidence="12 13" key="1">
    <citation type="journal article" date="2015" name="Genome Announc.">
        <title>Complete Genome Sequence of the Type Strain Corynebacterium mustelae DSM 45274, Isolated from Various Tissues of a Male Ferret with Lethal Sepsis.</title>
        <authorList>
            <person name="Ruckert C."/>
            <person name="Eimer J."/>
            <person name="Winkler A."/>
            <person name="Tauch A."/>
        </authorList>
    </citation>
    <scope>NUCLEOTIDE SEQUENCE [LARGE SCALE GENOMIC DNA]</scope>
    <source>
        <strain evidence="12 13">DSM 45274</strain>
    </source>
</reference>
<feature type="transmembrane region" description="Helical" evidence="10">
    <location>
        <begin position="28"/>
        <end position="48"/>
    </location>
</feature>
<dbReference type="OrthoDB" id="57886at2"/>
<dbReference type="PANTHER" id="PTHR10110:SF86">
    <property type="entry name" value="SODIUM_HYDROGEN EXCHANGER 7"/>
    <property type="match status" value="1"/>
</dbReference>
<dbReference type="Gene3D" id="6.10.140.1330">
    <property type="match status" value="1"/>
</dbReference>
<dbReference type="KEGG" id="cmv:CMUST_07740"/>
<organism evidence="12 13">
    <name type="scientific">Corynebacterium mustelae</name>
    <dbReference type="NCBI Taxonomy" id="571915"/>
    <lineage>
        <taxon>Bacteria</taxon>
        <taxon>Bacillati</taxon>
        <taxon>Actinomycetota</taxon>
        <taxon>Actinomycetes</taxon>
        <taxon>Mycobacteriales</taxon>
        <taxon>Corynebacteriaceae</taxon>
        <taxon>Corynebacterium</taxon>
    </lineage>
</organism>
<evidence type="ECO:0000256" key="6">
    <source>
        <dbReference type="ARBA" id="ARBA00023053"/>
    </source>
</evidence>
<evidence type="ECO:0000313" key="12">
    <source>
        <dbReference type="EMBL" id="AKK05874.1"/>
    </source>
</evidence>
<dbReference type="GO" id="GO:0015385">
    <property type="term" value="F:sodium:proton antiporter activity"/>
    <property type="evidence" value="ECO:0007669"/>
    <property type="project" value="InterPro"/>
</dbReference>
<evidence type="ECO:0000256" key="2">
    <source>
        <dbReference type="ARBA" id="ARBA00022448"/>
    </source>
</evidence>
<feature type="transmembrane region" description="Helical" evidence="10">
    <location>
        <begin position="296"/>
        <end position="319"/>
    </location>
</feature>
<evidence type="ECO:0000256" key="9">
    <source>
        <dbReference type="ARBA" id="ARBA00023201"/>
    </source>
</evidence>
<evidence type="ECO:0000256" key="10">
    <source>
        <dbReference type="SAM" id="Phobius"/>
    </source>
</evidence>
<protein>
    <submittedName>
        <fullName evidence="12">NhaP-type Na+(K+)/H+ antiporter</fullName>
    </submittedName>
</protein>
<keyword evidence="4 10" id="KW-0812">Transmembrane</keyword>
<evidence type="ECO:0000259" key="11">
    <source>
        <dbReference type="Pfam" id="PF00999"/>
    </source>
</evidence>